<dbReference type="GO" id="GO:0004553">
    <property type="term" value="F:hydrolase activity, hydrolyzing O-glycosyl compounds"/>
    <property type="evidence" value="ECO:0007669"/>
    <property type="project" value="InterPro"/>
</dbReference>
<dbReference type="AlphaFoldDB" id="A0AA42TSM4"/>
<keyword evidence="2" id="KW-0378">Hydrolase</keyword>
<dbReference type="SMART" id="SM00060">
    <property type="entry name" value="FN3"/>
    <property type="match status" value="2"/>
</dbReference>
<proteinExistence type="predicted"/>
<evidence type="ECO:0000313" key="5">
    <source>
        <dbReference type="EMBL" id="MDH1321512.1"/>
    </source>
</evidence>
<dbReference type="GO" id="GO:0005975">
    <property type="term" value="P:carbohydrate metabolic process"/>
    <property type="evidence" value="ECO:0007669"/>
    <property type="project" value="InterPro"/>
</dbReference>
<dbReference type="SUPFAM" id="SSF51445">
    <property type="entry name" value="(Trans)glycosidases"/>
    <property type="match status" value="1"/>
</dbReference>
<dbReference type="CDD" id="cd00063">
    <property type="entry name" value="FN3"/>
    <property type="match status" value="2"/>
</dbReference>
<dbReference type="EMBL" id="JAOCAP010000032">
    <property type="protein sequence ID" value="MDH1321512.1"/>
    <property type="molecule type" value="Genomic_DNA"/>
</dbReference>
<dbReference type="GO" id="GO:0004497">
    <property type="term" value="F:monooxygenase activity"/>
    <property type="evidence" value="ECO:0007669"/>
    <property type="project" value="UniProtKB-KW"/>
</dbReference>
<dbReference type="InterPro" id="IPR003610">
    <property type="entry name" value="CBM5/12"/>
</dbReference>
<dbReference type="PROSITE" id="PS51910">
    <property type="entry name" value="GH18_2"/>
    <property type="match status" value="1"/>
</dbReference>
<dbReference type="PROSITE" id="PS50853">
    <property type="entry name" value="FN3"/>
    <property type="match status" value="2"/>
</dbReference>
<dbReference type="Pfam" id="PF03067">
    <property type="entry name" value="LPMO_10"/>
    <property type="match status" value="1"/>
</dbReference>
<organism evidence="5 6">
    <name type="scientific">Enterobacter bugandensis</name>
    <dbReference type="NCBI Taxonomy" id="881260"/>
    <lineage>
        <taxon>Bacteria</taxon>
        <taxon>Pseudomonadati</taxon>
        <taxon>Pseudomonadota</taxon>
        <taxon>Gammaproteobacteria</taxon>
        <taxon>Enterobacterales</taxon>
        <taxon>Enterobacteriaceae</taxon>
        <taxon>Enterobacter</taxon>
    </lineage>
</organism>
<dbReference type="SMART" id="SM00495">
    <property type="entry name" value="ChtBD3"/>
    <property type="match status" value="2"/>
</dbReference>
<dbReference type="Pfam" id="PF02839">
    <property type="entry name" value="CBM_5_12"/>
    <property type="match status" value="1"/>
</dbReference>
<keyword evidence="5" id="KW-0560">Oxidoreductase</keyword>
<dbReference type="Gene3D" id="2.70.50.50">
    <property type="entry name" value="chitin-binding protein cbp21"/>
    <property type="match status" value="1"/>
</dbReference>
<accession>A0AA42TSM4</accession>
<evidence type="ECO:0000259" key="4">
    <source>
        <dbReference type="PROSITE" id="PS51910"/>
    </source>
</evidence>
<dbReference type="InterPro" id="IPR036116">
    <property type="entry name" value="FN3_sf"/>
</dbReference>
<dbReference type="Gene3D" id="2.10.10.20">
    <property type="entry name" value="Carbohydrate-binding module superfamily 5/12"/>
    <property type="match status" value="1"/>
</dbReference>
<keyword evidence="5" id="KW-0503">Monooxygenase</keyword>
<dbReference type="InterPro" id="IPR013783">
    <property type="entry name" value="Ig-like_fold"/>
</dbReference>
<evidence type="ECO:0000259" key="3">
    <source>
        <dbReference type="PROSITE" id="PS50853"/>
    </source>
</evidence>
<dbReference type="SUPFAM" id="SSF81296">
    <property type="entry name" value="E set domains"/>
    <property type="match status" value="1"/>
</dbReference>
<feature type="domain" description="GH18" evidence="4">
    <location>
        <begin position="14"/>
        <end position="311"/>
    </location>
</feature>
<evidence type="ECO:0000313" key="6">
    <source>
        <dbReference type="Proteomes" id="UP001158416"/>
    </source>
</evidence>
<dbReference type="InterPro" id="IPR017853">
    <property type="entry name" value="GH"/>
</dbReference>
<dbReference type="Gene3D" id="3.20.20.80">
    <property type="entry name" value="Glycosidases"/>
    <property type="match status" value="1"/>
</dbReference>
<dbReference type="Gene3D" id="2.10.10.90">
    <property type="match status" value="1"/>
</dbReference>
<dbReference type="Pfam" id="PF00041">
    <property type="entry name" value="fn3"/>
    <property type="match status" value="1"/>
</dbReference>
<comment type="caution">
    <text evidence="5">The sequence shown here is derived from an EMBL/GenBank/DDBJ whole genome shotgun (WGS) entry which is preliminary data.</text>
</comment>
<dbReference type="PANTHER" id="PTHR34823:SF1">
    <property type="entry name" value="CHITIN-BINDING TYPE-4 DOMAIN-CONTAINING PROTEIN"/>
    <property type="match status" value="1"/>
</dbReference>
<dbReference type="InterPro" id="IPR036573">
    <property type="entry name" value="CBM_sf_5/12"/>
</dbReference>
<dbReference type="SUPFAM" id="SSF51055">
    <property type="entry name" value="Carbohydrate binding domain"/>
    <property type="match status" value="2"/>
</dbReference>
<feature type="domain" description="Fibronectin type-III" evidence="3">
    <location>
        <begin position="605"/>
        <end position="688"/>
    </location>
</feature>
<evidence type="ECO:0000256" key="2">
    <source>
        <dbReference type="ARBA" id="ARBA00022801"/>
    </source>
</evidence>
<dbReference type="InterPro" id="IPR004302">
    <property type="entry name" value="Cellulose/chitin-bd_N"/>
</dbReference>
<reference evidence="5" key="1">
    <citation type="submission" date="2022-09" db="EMBL/GenBank/DDBJ databases">
        <title>Intensive care unit water sources are persistently colonized with multi-drug resistant bacteria and are the site of extensive horizontal gene transfer of antibiotic resistance genes.</title>
        <authorList>
            <person name="Diorio-Toth L."/>
        </authorList>
    </citation>
    <scope>NUCLEOTIDE SEQUENCE</scope>
    <source>
        <strain evidence="5">GD03936</strain>
    </source>
</reference>
<feature type="domain" description="Fibronectin type-III" evidence="3">
    <location>
        <begin position="697"/>
        <end position="784"/>
    </location>
</feature>
<protein>
    <submittedName>
        <fullName evidence="5">Lytic polysaccharide monooxygenase</fullName>
    </submittedName>
</protein>
<dbReference type="Proteomes" id="UP001158416">
    <property type="component" value="Unassembled WGS sequence"/>
</dbReference>
<dbReference type="GO" id="GO:0030246">
    <property type="term" value="F:carbohydrate binding"/>
    <property type="evidence" value="ECO:0007669"/>
    <property type="project" value="InterPro"/>
</dbReference>
<dbReference type="SUPFAM" id="SSF49265">
    <property type="entry name" value="Fibronectin type III"/>
    <property type="match status" value="1"/>
</dbReference>
<sequence>MSEAMPSLQSSENKIVMGFWHNWPPEAGQGYKLGRFTEMELSEIPVQYNVITVAFMKVLNCSDRIPDFKPYKGTAAEFRRQIDLVHAQGRKVLISLGGADAHIELTSGDEVALANRVIALTEQYDFDGLDIDLEQAAITAADNQAVIPAALKMVKDHFRPLGKNFTISMAPEFPYLVQGREYNAYINGLEGYYDYIAPQFYNQGGDGVYVDGLGWIAQNNDAQKEDFLYYLTESLVTGTRGFIKIPHDKFIIGLPTNNDAAATGYVIDPQDVYNALARLKAAELDIRGLMTWSVNWDAGFTRSGEAYDWEFIKRYGYLAGDGTEPEYPRWTAGVRYRENDVVRWAQAVWVCLMVHDSNIYWAPNVATSLWRESSPTKNYKGVTSMTERSSDIISTSKSGSMLRHGHVFSPASRAYIAWQEGKIDQGMLSQRECGKFFPATTSGLTDVVAPSDVTNFLPPPDGKIASANQGNGNFLDEAGTHWQKHSVASAEILKISWYYSAQHDTRRWNYFITRKDWNPNLPLSRAQFEDQPFYKVELNEQPYWSNHAALNPPQPTVHDVMLPQRSGYHVILAVWEVANTGNAFYHVIDLNFTGDNNGGEVTPVAPAGLRVSSVTSNSATLSWNASATQASDYRLYRDGRPVAQVSALSFTDNDLSEDRAYHYAVSSINGAGKESALSPAIVATTSGTVIPGTPPTAPPHLHSMGTTEKTVKLMWGASTSSGTLAGYIVYRDGNEIARTGMAQLNYEDTGLQAETTYRYFVAALDSQEQLSVPSNVFAVTTQADEGNGGGNLYPEWKLGAFYPTGDKVSYQGKNWICLQAHTAHVPDWAPGVAENLWAQIA</sequence>
<dbReference type="InterPro" id="IPR003961">
    <property type="entry name" value="FN3_dom"/>
</dbReference>
<dbReference type="CDD" id="cd02871">
    <property type="entry name" value="GH18_chitinase_D-like"/>
    <property type="match status" value="1"/>
</dbReference>
<dbReference type="InterPro" id="IPR051024">
    <property type="entry name" value="GlcNAc_Chitin_IntDeg"/>
</dbReference>
<dbReference type="InterPro" id="IPR014756">
    <property type="entry name" value="Ig_E-set"/>
</dbReference>
<dbReference type="Gene3D" id="2.60.40.10">
    <property type="entry name" value="Immunoglobulins"/>
    <property type="match status" value="2"/>
</dbReference>
<dbReference type="GO" id="GO:0005576">
    <property type="term" value="C:extracellular region"/>
    <property type="evidence" value="ECO:0007669"/>
    <property type="project" value="InterPro"/>
</dbReference>
<dbReference type="Pfam" id="PF00704">
    <property type="entry name" value="Glyco_hydro_18"/>
    <property type="match status" value="1"/>
</dbReference>
<evidence type="ECO:0000256" key="1">
    <source>
        <dbReference type="ARBA" id="ARBA00022729"/>
    </source>
</evidence>
<dbReference type="CDD" id="cd12214">
    <property type="entry name" value="ChiA1_BD"/>
    <property type="match status" value="1"/>
</dbReference>
<dbReference type="CDD" id="cd21177">
    <property type="entry name" value="LPMO_AA10"/>
    <property type="match status" value="1"/>
</dbReference>
<gene>
    <name evidence="5" type="ORF">N5C39_24430</name>
</gene>
<dbReference type="InterPro" id="IPR001223">
    <property type="entry name" value="Glyco_hydro18_cat"/>
</dbReference>
<dbReference type="PANTHER" id="PTHR34823">
    <property type="entry name" value="GLCNAC-BINDING PROTEIN A"/>
    <property type="match status" value="1"/>
</dbReference>
<name>A0AA42TSM4_9ENTR</name>
<keyword evidence="1" id="KW-0732">Signal</keyword>